<feature type="region of interest" description="Disordered" evidence="34">
    <location>
        <begin position="1"/>
        <end position="73"/>
    </location>
</feature>
<evidence type="ECO:0000256" key="9">
    <source>
        <dbReference type="ARBA" id="ARBA00022824"/>
    </source>
</evidence>
<evidence type="ECO:0000256" key="31">
    <source>
        <dbReference type="ARBA" id="ARBA00049443"/>
    </source>
</evidence>
<dbReference type="GO" id="GO:0034899">
    <property type="term" value="F:trimethylamine monooxygenase activity"/>
    <property type="evidence" value="ECO:0007669"/>
    <property type="project" value="UniProtKB-EC"/>
</dbReference>
<comment type="catalytic activity">
    <reaction evidence="24">
        <text>NADPH + O2 + H(+) = H2O2 + NADP(+)</text>
        <dbReference type="Rhea" id="RHEA:11260"/>
        <dbReference type="ChEBI" id="CHEBI:15378"/>
        <dbReference type="ChEBI" id="CHEBI:15379"/>
        <dbReference type="ChEBI" id="CHEBI:16240"/>
        <dbReference type="ChEBI" id="CHEBI:57783"/>
        <dbReference type="ChEBI" id="CHEBI:58349"/>
        <dbReference type="EC" id="1.6.3.1"/>
    </reaction>
    <physiologicalReaction direction="left-to-right" evidence="24">
        <dbReference type="Rhea" id="RHEA:11261"/>
    </physiologicalReaction>
</comment>
<evidence type="ECO:0000256" key="3">
    <source>
        <dbReference type="ARBA" id="ARBA00004524"/>
    </source>
</evidence>
<evidence type="ECO:0000256" key="28">
    <source>
        <dbReference type="ARBA" id="ARBA00048459"/>
    </source>
</evidence>
<evidence type="ECO:0000313" key="37">
    <source>
        <dbReference type="EMBL" id="KAK7889335.1"/>
    </source>
</evidence>
<evidence type="ECO:0000256" key="23">
    <source>
        <dbReference type="ARBA" id="ARBA00047855"/>
    </source>
</evidence>
<dbReference type="InterPro" id="IPR050346">
    <property type="entry name" value="FMO-like"/>
</dbReference>
<accession>A0AAW0N5Q9</accession>
<evidence type="ECO:0000256" key="29">
    <source>
        <dbReference type="ARBA" id="ARBA00048989"/>
    </source>
</evidence>
<evidence type="ECO:0000256" key="1">
    <source>
        <dbReference type="ARBA" id="ARBA00001974"/>
    </source>
</evidence>
<evidence type="ECO:0000256" key="15">
    <source>
        <dbReference type="ARBA" id="ARBA00023033"/>
    </source>
</evidence>
<evidence type="ECO:0000256" key="35">
    <source>
        <dbReference type="SAM" id="Phobius"/>
    </source>
</evidence>
<evidence type="ECO:0000256" key="33">
    <source>
        <dbReference type="RuleBase" id="RU361177"/>
    </source>
</evidence>
<evidence type="ECO:0000256" key="18">
    <source>
        <dbReference type="ARBA" id="ARBA00045722"/>
    </source>
</evidence>
<dbReference type="GO" id="GO:0050660">
    <property type="term" value="F:flavin adenine dinucleotide binding"/>
    <property type="evidence" value="ECO:0007669"/>
    <property type="project" value="InterPro"/>
</dbReference>
<feature type="transmembrane region" description="Helical" evidence="35">
    <location>
        <begin position="149"/>
        <end position="171"/>
    </location>
</feature>
<comment type="function">
    <text evidence="19">Broad spectrum monooxygenase that catalyzes the oxygenation of a wide variety of nitrogen- and sulfur-containing compounds including xenobiotics. Catalyzes the S-oxygenation of hypotaurine to produce taurine, an organic osmolyte involved in cell volume regulation as well as a variety of cytoprotective and developmental processes. In vitro, catalyzes the N-oxygenation of trimethylamine (TMA) to produce trimethylamine N-oxide (TMAO) and could therefore participate to the detoxification of this compound that is generated by the action of gut microbiota from dietary precursors such as choline, choline containing compounds, betaine or L-carnitine.</text>
</comment>
<keyword evidence="17 35" id="KW-0472">Membrane</keyword>
<dbReference type="Pfam" id="PF00743">
    <property type="entry name" value="FMO-like"/>
    <property type="match status" value="5"/>
</dbReference>
<keyword evidence="7 33" id="KW-0285">Flavoprotein</keyword>
<dbReference type="SUPFAM" id="SSF51905">
    <property type="entry name" value="FAD/NAD(P)-binding domain"/>
    <property type="match status" value="6"/>
</dbReference>
<keyword evidence="5" id="KW-0488">Methylation</keyword>
<keyword evidence="9" id="KW-0256">Endoplasmic reticulum</keyword>
<evidence type="ECO:0000256" key="32">
    <source>
        <dbReference type="ARBA" id="ARBA00049475"/>
    </source>
</evidence>
<dbReference type="GO" id="GO:0050661">
    <property type="term" value="F:NADP binding"/>
    <property type="evidence" value="ECO:0007669"/>
    <property type="project" value="InterPro"/>
</dbReference>
<evidence type="ECO:0000256" key="19">
    <source>
        <dbReference type="ARBA" id="ARBA00045957"/>
    </source>
</evidence>
<evidence type="ECO:0000256" key="7">
    <source>
        <dbReference type="ARBA" id="ARBA00022630"/>
    </source>
</evidence>
<comment type="catalytic activity">
    <reaction evidence="27">
        <text>trimethylamine + NADPH + O2 = trimethylamine N-oxide + NADP(+) + H2O</text>
        <dbReference type="Rhea" id="RHEA:31979"/>
        <dbReference type="ChEBI" id="CHEBI:15377"/>
        <dbReference type="ChEBI" id="CHEBI:15379"/>
        <dbReference type="ChEBI" id="CHEBI:15724"/>
        <dbReference type="ChEBI" id="CHEBI:57783"/>
        <dbReference type="ChEBI" id="CHEBI:58349"/>
        <dbReference type="ChEBI" id="CHEBI:58389"/>
        <dbReference type="EC" id="1.14.13.148"/>
    </reaction>
    <physiologicalReaction direction="left-to-right" evidence="27">
        <dbReference type="Rhea" id="RHEA:31980"/>
    </physiologicalReaction>
</comment>
<feature type="compositionally biased region" description="Low complexity" evidence="34">
    <location>
        <begin position="59"/>
        <end position="68"/>
    </location>
</feature>
<comment type="catalytic activity">
    <reaction evidence="21">
        <text>hexan-3-one + NADPH + O2 + H(+) = propyl propanoate + NADP(+) + H2O</text>
        <dbReference type="Rhea" id="RHEA:54848"/>
        <dbReference type="ChEBI" id="CHEBI:15377"/>
        <dbReference type="ChEBI" id="CHEBI:15378"/>
        <dbReference type="ChEBI" id="CHEBI:15379"/>
        <dbReference type="ChEBI" id="CHEBI:57783"/>
        <dbReference type="ChEBI" id="CHEBI:58349"/>
        <dbReference type="ChEBI" id="CHEBI:89828"/>
        <dbReference type="ChEBI" id="CHEBI:89891"/>
    </reaction>
    <physiologicalReaction direction="left-to-right" evidence="21">
        <dbReference type="Rhea" id="RHEA:54849"/>
    </physiologicalReaction>
</comment>
<gene>
    <name evidence="37" type="ORF">WMY93_024895</name>
</gene>
<comment type="catalytic activity">
    <reaction evidence="31">
        <text>N,N-dimethylaniline + NADPH + O2 + H(+) = N,N-dimethylaniline N-oxide + NADP(+) + H2O</text>
        <dbReference type="Rhea" id="RHEA:24468"/>
        <dbReference type="ChEBI" id="CHEBI:15377"/>
        <dbReference type="ChEBI" id="CHEBI:15378"/>
        <dbReference type="ChEBI" id="CHEBI:15379"/>
        <dbReference type="ChEBI" id="CHEBI:16269"/>
        <dbReference type="ChEBI" id="CHEBI:17735"/>
        <dbReference type="ChEBI" id="CHEBI:57783"/>
        <dbReference type="ChEBI" id="CHEBI:58349"/>
        <dbReference type="EC" id="1.14.13.8"/>
    </reaction>
    <physiologicalReaction direction="left-to-right" evidence="31">
        <dbReference type="Rhea" id="RHEA:24469"/>
    </physiologicalReaction>
</comment>
<dbReference type="PRINTS" id="PR00370">
    <property type="entry name" value="FMOXYGENASE"/>
</dbReference>
<dbReference type="InterPro" id="IPR020946">
    <property type="entry name" value="Flavin_mOase-like"/>
</dbReference>
<dbReference type="FunFam" id="3.50.50.60:FF:000159">
    <property type="entry name" value="Dimethylaniline monooxygenase [N-oxide-forming]"/>
    <property type="match status" value="3"/>
</dbReference>
<dbReference type="Proteomes" id="UP001460270">
    <property type="component" value="Unassembled WGS sequence"/>
</dbReference>
<protein>
    <recommendedName>
        <fullName evidence="33">Flavin-containing monooxygenase</fullName>
        <ecNumber evidence="33">1.-.-.-</ecNumber>
    </recommendedName>
</protein>
<evidence type="ECO:0000256" key="25">
    <source>
        <dbReference type="ARBA" id="ARBA00047977"/>
    </source>
</evidence>
<comment type="catalytic activity">
    <reaction evidence="23">
        <text>sulcatone + NADPH + O2 + H(+) = 4-methylpent-3-en-1-yl acetate + NADP(+) + H2O</text>
        <dbReference type="Rhea" id="RHEA:54864"/>
        <dbReference type="ChEBI" id="CHEBI:15377"/>
        <dbReference type="ChEBI" id="CHEBI:15378"/>
        <dbReference type="ChEBI" id="CHEBI:15379"/>
        <dbReference type="ChEBI" id="CHEBI:16310"/>
        <dbReference type="ChEBI" id="CHEBI:57783"/>
        <dbReference type="ChEBI" id="CHEBI:58349"/>
        <dbReference type="ChEBI" id="CHEBI:138373"/>
    </reaction>
    <physiologicalReaction direction="left-to-right" evidence="23">
        <dbReference type="Rhea" id="RHEA:54865"/>
    </physiologicalReaction>
</comment>
<dbReference type="InterPro" id="IPR036188">
    <property type="entry name" value="FAD/NAD-bd_sf"/>
</dbReference>
<dbReference type="Gene3D" id="1.20.144.10">
    <property type="entry name" value="Phosphatidic acid phosphatase type 2/haloperoxidase"/>
    <property type="match status" value="1"/>
</dbReference>
<dbReference type="GO" id="GO:0016174">
    <property type="term" value="F:NAD(P)H oxidase H2O2-forming activity"/>
    <property type="evidence" value="ECO:0007669"/>
    <property type="project" value="UniProtKB-EC"/>
</dbReference>
<evidence type="ECO:0000256" key="2">
    <source>
        <dbReference type="ARBA" id="ARBA00004389"/>
    </source>
</evidence>
<evidence type="ECO:0000256" key="34">
    <source>
        <dbReference type="SAM" id="MobiDB-lite"/>
    </source>
</evidence>
<organism evidence="37 38">
    <name type="scientific">Mugilogobius chulae</name>
    <name type="common">yellowstripe goby</name>
    <dbReference type="NCBI Taxonomy" id="88201"/>
    <lineage>
        <taxon>Eukaryota</taxon>
        <taxon>Metazoa</taxon>
        <taxon>Chordata</taxon>
        <taxon>Craniata</taxon>
        <taxon>Vertebrata</taxon>
        <taxon>Euteleostomi</taxon>
        <taxon>Actinopterygii</taxon>
        <taxon>Neopterygii</taxon>
        <taxon>Teleostei</taxon>
        <taxon>Neoteleostei</taxon>
        <taxon>Acanthomorphata</taxon>
        <taxon>Gobiaria</taxon>
        <taxon>Gobiiformes</taxon>
        <taxon>Gobioidei</taxon>
        <taxon>Gobiidae</taxon>
        <taxon>Gobionellinae</taxon>
        <taxon>Mugilogobius</taxon>
    </lineage>
</organism>
<comment type="catalytic activity">
    <reaction evidence="25">
        <text>hexan-3-one + NADPH + O2 + H(+) = ethyl butanoate + NADP(+) + H2O</text>
        <dbReference type="Rhea" id="RHEA:54844"/>
        <dbReference type="ChEBI" id="CHEBI:15377"/>
        <dbReference type="ChEBI" id="CHEBI:15378"/>
        <dbReference type="ChEBI" id="CHEBI:15379"/>
        <dbReference type="ChEBI" id="CHEBI:57783"/>
        <dbReference type="ChEBI" id="CHEBI:58349"/>
        <dbReference type="ChEBI" id="CHEBI:88764"/>
        <dbReference type="ChEBI" id="CHEBI:89891"/>
    </reaction>
    <physiologicalReaction direction="left-to-right" evidence="25">
        <dbReference type="Rhea" id="RHEA:54845"/>
    </physiologicalReaction>
</comment>
<dbReference type="CDD" id="cd03391">
    <property type="entry name" value="PAP2_containing_2_like"/>
    <property type="match status" value="1"/>
</dbReference>
<keyword evidence="10 33" id="KW-0274">FAD</keyword>
<dbReference type="GO" id="GO:0005789">
    <property type="term" value="C:endoplasmic reticulum membrane"/>
    <property type="evidence" value="ECO:0007669"/>
    <property type="project" value="UniProtKB-SubCell"/>
</dbReference>
<dbReference type="PRINTS" id="PR01125">
    <property type="entry name" value="FMOXYGENASE5"/>
</dbReference>
<dbReference type="InterPro" id="IPR036938">
    <property type="entry name" value="PAP2/HPO_sf"/>
</dbReference>
<dbReference type="SMART" id="SM00014">
    <property type="entry name" value="acidPPc"/>
    <property type="match status" value="1"/>
</dbReference>
<evidence type="ECO:0000256" key="10">
    <source>
        <dbReference type="ARBA" id="ARBA00022827"/>
    </source>
</evidence>
<keyword evidence="13 35" id="KW-1133">Transmembrane helix</keyword>
<evidence type="ECO:0000259" key="36">
    <source>
        <dbReference type="SMART" id="SM00014"/>
    </source>
</evidence>
<feature type="domain" description="Phosphatidic acid phosphatase type 2/haloperoxidase" evidence="36">
    <location>
        <begin position="148"/>
        <end position="260"/>
    </location>
</feature>
<dbReference type="SUPFAM" id="SSF48317">
    <property type="entry name" value="Acid phosphatase/Vanadium-dependent haloperoxidase"/>
    <property type="match status" value="1"/>
</dbReference>
<evidence type="ECO:0000256" key="6">
    <source>
        <dbReference type="ARBA" id="ARBA00022553"/>
    </source>
</evidence>
<comment type="cofactor">
    <cofactor evidence="1 33">
        <name>FAD</name>
        <dbReference type="ChEBI" id="CHEBI:57692"/>
    </cofactor>
</comment>
<comment type="catalytic activity">
    <reaction evidence="26">
        <text>hypotaurine + NADPH + O2 + H(+) = taurine + NADP(+) + H2O</text>
        <dbReference type="Rhea" id="RHEA:69819"/>
        <dbReference type="ChEBI" id="CHEBI:15377"/>
        <dbReference type="ChEBI" id="CHEBI:15378"/>
        <dbReference type="ChEBI" id="CHEBI:15379"/>
        <dbReference type="ChEBI" id="CHEBI:57783"/>
        <dbReference type="ChEBI" id="CHEBI:57853"/>
        <dbReference type="ChEBI" id="CHEBI:58349"/>
        <dbReference type="ChEBI" id="CHEBI:507393"/>
        <dbReference type="EC" id="1.14.13.8"/>
    </reaction>
    <physiologicalReaction direction="left-to-right" evidence="26">
        <dbReference type="Rhea" id="RHEA:69820"/>
    </physiologicalReaction>
</comment>
<evidence type="ECO:0000256" key="16">
    <source>
        <dbReference type="ARBA" id="ARBA00023098"/>
    </source>
</evidence>
<comment type="catalytic activity">
    <reaction evidence="32">
        <text>octan-3-one + NADPH + O2 + H(+) = pentyl propanoate + NADP(+) + H2O</text>
        <dbReference type="Rhea" id="RHEA:54840"/>
        <dbReference type="ChEBI" id="CHEBI:15377"/>
        <dbReference type="ChEBI" id="CHEBI:15378"/>
        <dbReference type="ChEBI" id="CHEBI:15379"/>
        <dbReference type="ChEBI" id="CHEBI:57783"/>
        <dbReference type="ChEBI" id="CHEBI:58349"/>
        <dbReference type="ChEBI" id="CHEBI:80946"/>
        <dbReference type="ChEBI" id="CHEBI:87373"/>
    </reaction>
    <physiologicalReaction direction="left-to-right" evidence="32">
        <dbReference type="Rhea" id="RHEA:54841"/>
    </physiologicalReaction>
</comment>
<dbReference type="InterPro" id="IPR002257">
    <property type="entry name" value="Flavin_mOase_5"/>
</dbReference>
<keyword evidence="15 33" id="KW-0503">Monooxygenase</keyword>
<feature type="transmembrane region" description="Helical" evidence="35">
    <location>
        <begin position="208"/>
        <end position="227"/>
    </location>
</feature>
<dbReference type="EC" id="1.-.-.-" evidence="33"/>
<evidence type="ECO:0000313" key="38">
    <source>
        <dbReference type="Proteomes" id="UP001460270"/>
    </source>
</evidence>
<keyword evidence="12" id="KW-0521">NADP</keyword>
<keyword evidence="14 33" id="KW-0560">Oxidoreductase</keyword>
<evidence type="ECO:0000256" key="14">
    <source>
        <dbReference type="ARBA" id="ARBA00023002"/>
    </source>
</evidence>
<comment type="catalytic activity">
    <reaction evidence="29">
        <text>(2E)-geranial + NADPH + O2 + H(+) = (1E)-2,6-dimethylhepta-1,5-dien-1-yl formate + NADP(+) + H2O</text>
        <dbReference type="Rhea" id="RHEA:54860"/>
        <dbReference type="ChEBI" id="CHEBI:15377"/>
        <dbReference type="ChEBI" id="CHEBI:15378"/>
        <dbReference type="ChEBI" id="CHEBI:15379"/>
        <dbReference type="ChEBI" id="CHEBI:16980"/>
        <dbReference type="ChEBI" id="CHEBI:57783"/>
        <dbReference type="ChEBI" id="CHEBI:58349"/>
        <dbReference type="ChEBI" id="CHEBI:138375"/>
    </reaction>
    <physiologicalReaction direction="left-to-right" evidence="29">
        <dbReference type="Rhea" id="RHEA:54861"/>
    </physiologicalReaction>
</comment>
<comment type="subcellular location">
    <subcellularLocation>
        <location evidence="2">Endoplasmic reticulum membrane</location>
        <topology evidence="2">Single-pass membrane protein</topology>
    </subcellularLocation>
    <subcellularLocation>
        <location evidence="3">Microsome membrane</location>
    </subcellularLocation>
</comment>
<comment type="function">
    <text evidence="18">Acts as a Baeyer-Villiger monooxygenase on a broad range of substrates. Catalyzes the insertion of an oxygen atom into a carbon-carbon bond adjacent to a carbonyl, which converts ketones to esters. Active on diverse carbonyl compounds, whereas soft nucleophiles are mostly non- or poorly reactive. In contrast with other forms of FMO it is non- or poorly active on 'classical' substrates such as drugs, pesticides, and dietary components containing soft nucleophilic heteroatoms. Able to oxidize drug molecules bearing a carbonyl group on an aliphatic chain, such as nabumetone and pentoxifylline. Also, in the absence of substrates, shows slow but yet significant NADPH oxidase activity. Acts as a positive modulator of cholesterol biosynthesis as well as glucose homeostasis, promoting metabolic aging via pleiotropic effects.</text>
</comment>
<comment type="catalytic activity">
    <reaction evidence="28">
        <text>octan-3-one + NADPH + O2 + H(+) = ethyl hexanoate + NADP(+) + H2O</text>
        <dbReference type="Rhea" id="RHEA:54856"/>
        <dbReference type="ChEBI" id="CHEBI:15377"/>
        <dbReference type="ChEBI" id="CHEBI:15378"/>
        <dbReference type="ChEBI" id="CHEBI:15379"/>
        <dbReference type="ChEBI" id="CHEBI:57783"/>
        <dbReference type="ChEBI" id="CHEBI:58349"/>
        <dbReference type="ChEBI" id="CHEBI:80946"/>
        <dbReference type="ChEBI" id="CHEBI:86055"/>
    </reaction>
    <physiologicalReaction direction="left-to-right" evidence="28">
        <dbReference type="Rhea" id="RHEA:54857"/>
    </physiologicalReaction>
</comment>
<keyword evidence="16" id="KW-0443">Lipid metabolism</keyword>
<dbReference type="GO" id="GO:0006629">
    <property type="term" value="P:lipid metabolic process"/>
    <property type="evidence" value="ECO:0007669"/>
    <property type="project" value="UniProtKB-KW"/>
</dbReference>
<evidence type="ECO:0000256" key="24">
    <source>
        <dbReference type="ARBA" id="ARBA00047864"/>
    </source>
</evidence>
<evidence type="ECO:0000256" key="11">
    <source>
        <dbReference type="ARBA" id="ARBA00022848"/>
    </source>
</evidence>
<feature type="compositionally biased region" description="Polar residues" evidence="34">
    <location>
        <begin position="30"/>
        <end position="41"/>
    </location>
</feature>
<dbReference type="InterPro" id="IPR000960">
    <property type="entry name" value="Flavin_mOase"/>
</dbReference>
<comment type="catalytic activity">
    <reaction evidence="30">
        <text>heptan-4-one + NADPH + O2 + H(+) = propyl butanoate + NADP(+) + H2O</text>
        <dbReference type="Rhea" id="RHEA:54852"/>
        <dbReference type="ChEBI" id="CHEBI:15377"/>
        <dbReference type="ChEBI" id="CHEBI:15378"/>
        <dbReference type="ChEBI" id="CHEBI:15379"/>
        <dbReference type="ChEBI" id="CHEBI:57783"/>
        <dbReference type="ChEBI" id="CHEBI:58349"/>
        <dbReference type="ChEBI" id="CHEBI:89484"/>
        <dbReference type="ChEBI" id="CHEBI:89719"/>
    </reaction>
    <physiologicalReaction direction="left-to-right" evidence="30">
        <dbReference type="Rhea" id="RHEA:54853"/>
    </physiologicalReaction>
</comment>
<evidence type="ECO:0000256" key="27">
    <source>
        <dbReference type="ARBA" id="ARBA00048088"/>
    </source>
</evidence>
<dbReference type="Gene3D" id="3.50.50.60">
    <property type="entry name" value="FAD/NAD(P)-binding domain"/>
    <property type="match status" value="3"/>
</dbReference>
<proteinExistence type="inferred from homology"/>
<keyword evidence="11" id="KW-0492">Microsome</keyword>
<evidence type="ECO:0000256" key="17">
    <source>
        <dbReference type="ARBA" id="ARBA00023136"/>
    </source>
</evidence>
<evidence type="ECO:0000256" key="8">
    <source>
        <dbReference type="ARBA" id="ARBA00022692"/>
    </source>
</evidence>
<dbReference type="PANTHER" id="PTHR23023">
    <property type="entry name" value="DIMETHYLANILINE MONOOXYGENASE"/>
    <property type="match status" value="1"/>
</dbReference>
<keyword evidence="38" id="KW-1185">Reference proteome</keyword>
<evidence type="ECO:0000256" key="12">
    <source>
        <dbReference type="ARBA" id="ARBA00022857"/>
    </source>
</evidence>
<evidence type="ECO:0000256" key="21">
    <source>
        <dbReference type="ARBA" id="ARBA00047426"/>
    </source>
</evidence>
<comment type="catalytic activity">
    <reaction evidence="20">
        <text>hypotaurine + NADH + O2 + H(+) = taurine + NAD(+) + H2O</text>
        <dbReference type="Rhea" id="RHEA:74111"/>
        <dbReference type="ChEBI" id="CHEBI:15377"/>
        <dbReference type="ChEBI" id="CHEBI:15378"/>
        <dbReference type="ChEBI" id="CHEBI:15379"/>
        <dbReference type="ChEBI" id="CHEBI:57540"/>
        <dbReference type="ChEBI" id="CHEBI:57853"/>
        <dbReference type="ChEBI" id="CHEBI:57945"/>
        <dbReference type="ChEBI" id="CHEBI:507393"/>
        <dbReference type="EC" id="1.14.13.8"/>
    </reaction>
    <physiologicalReaction direction="left-to-right" evidence="20">
        <dbReference type="Rhea" id="RHEA:74112"/>
    </physiologicalReaction>
</comment>
<dbReference type="Pfam" id="PF01569">
    <property type="entry name" value="PAP2"/>
    <property type="match status" value="1"/>
</dbReference>
<evidence type="ECO:0000256" key="22">
    <source>
        <dbReference type="ARBA" id="ARBA00047574"/>
    </source>
</evidence>
<dbReference type="GO" id="GO:0004499">
    <property type="term" value="F:N,N-dimethylaniline monooxygenase activity"/>
    <property type="evidence" value="ECO:0007669"/>
    <property type="project" value="InterPro"/>
</dbReference>
<evidence type="ECO:0000256" key="26">
    <source>
        <dbReference type="ARBA" id="ARBA00048041"/>
    </source>
</evidence>
<dbReference type="EMBL" id="JBBPFD010000018">
    <property type="protein sequence ID" value="KAK7889335.1"/>
    <property type="molecule type" value="Genomic_DNA"/>
</dbReference>
<evidence type="ECO:0000256" key="20">
    <source>
        <dbReference type="ARBA" id="ARBA00047338"/>
    </source>
</evidence>
<keyword evidence="6" id="KW-0597">Phosphoprotein</keyword>
<evidence type="ECO:0000256" key="4">
    <source>
        <dbReference type="ARBA" id="ARBA00009183"/>
    </source>
</evidence>
<keyword evidence="8 35" id="KW-0812">Transmembrane</keyword>
<evidence type="ECO:0000256" key="30">
    <source>
        <dbReference type="ARBA" id="ARBA00048990"/>
    </source>
</evidence>
<name>A0AAW0N5Q9_9GOBI</name>
<comment type="caution">
    <text evidence="37">The sequence shown here is derived from an EMBL/GenBank/DDBJ whole genome shotgun (WGS) entry which is preliminary data.</text>
</comment>
<comment type="similarity">
    <text evidence="4 33">Belongs to the FMO family.</text>
</comment>
<reference evidence="38" key="1">
    <citation type="submission" date="2024-04" db="EMBL/GenBank/DDBJ databases">
        <title>Salinicola lusitanus LLJ914,a marine bacterium isolated from the Okinawa Trough.</title>
        <authorList>
            <person name="Li J."/>
        </authorList>
    </citation>
    <scope>NUCLEOTIDE SEQUENCE [LARGE SCALE GENOMIC DNA]</scope>
</reference>
<evidence type="ECO:0000256" key="13">
    <source>
        <dbReference type="ARBA" id="ARBA00022989"/>
    </source>
</evidence>
<sequence length="1861" mass="211155">MPSPKSKNPGRSGGSPVISSSNDRFDFVSLNKSLLQRQGSDPATARLRASESPTRRRGSSSSTGSASGQGPEEDGIRLNPSFLRVALSSLLAIDLWMSKRLGVCACEDSSWGSARPLMKLIEISGHGIPWLCGTVYCMYKSDSAAGQEVMLNLFMGLLLDLVLVGIVKALVRRRRPSHNRMDMFATFSVDRYSFPSGHATRAAMCGRFLLAHLVLAAPLRVLVQLWVGTVGLSRVMLGRHNVTDVMFGSRMVRRVAVIGAGPSGLTSVKECLDAGLEPTCFESSDDMGGLWKFKEISEPNRASIYRSLTINISKEMMCYSDFPIPADYPNYMHHSKILNYFRMYAEHFKLLQNVRFQTSVKSVKQRPDFTRTGQWEVVTETKDGQEERHVFDAVICCSGHYTYPNLPLKDFPGIETFEGKYFHSWDYKGPEGLEGKRVVVIGIGNSGGDIAVESSRFAEQVFMSTRRGAWVIRQVSDNGLPVDMKYNTRFVHILFQLLPMSVLNWIGEGKLNAMYDHTMYALKPKHRLFSQIPVINDDLPLKILSGSVIIKPNVKEISGSNVIFTDGSVVEKVDVIVFATGYNYDFPYLPKDVMYRTGHRIGLYKHVFPPTLEHSTLAVVGFIHALGAIMPQAEMQARWVTQVFKGLKKLPSAPAMVKAVNKDTKDIENNYIVSKLTPLQVDFVSYMDDLADEIGVRPSLLWLFFTDYPLFKRVLWGPVTAYQYRLVGPGKWDGARKAIFTQFDRMYQALKTRKVDEDSGSSFIGRLMKLTVVVMAGGGAVFYVHNRNPDAIPNNWADLWDLLHGRPPPPPPPQVKWCRVKSIPTTHRSALPGSASFTHPLPPSYLLLFHCPLKLRLDWSLVCFESSDDIGGLWNFKESTQAERASVYRSLVVNTSKEMMCFSDFPMPDHYPNYMHHSDLLKYFRLYAQHFNLLRYIHFQTTVKRVVQRPDFPVRGQWEVETVNQHGEEEHHVFDAVMVCSGQYTHPYNPMSEFTGAESFTGQNFHSWQYKDAEMCRGKRVLVLGIGNSGGDITVEISRFAQKTFLSTREGAWVMGRMSNRGLPVDMTSVSRIYNTLMKVLPSRLINWITERSLNHKFDHELYRLRPKHRFFERRLVINDELPYRILLGEVVMKSNIKGFNKSKVVFEDNTEEEVDIVIFCTGYITTFSFLPQCLSQGPKGELTLYKRLFPPSLQQPTLTVVGLFQTKGPIMPVVEIYPCPLAAALQVDYIPYLDFMALKVGVKPPFFGLLLTDPVLFVKVFYGPCTPYQFRLSGPGQWSGARQAILSQWERVERPFNTREVPELHTEASVWSHVWLTLHLVDHLHCSLLRCLALETVETVHNGSECCSDRCWSLRPEQSKNLFGRGLQPTCFESSHDIGGLWRYKEESEPGRANIYQSVIINSSKEMMAFSDFPPPAELPNNMHHSEILDYLRMYANHFKLLPHIQFKTTVQRVRQAPDFTMTGKWEVDTETQNGQMETHVFDAVIVCSGRFTEPHYPLKDFPGIENFEGRYFHSWEYHHADDMHGKKVVVIGIGNSGGDLAVDVSRVAEKVYLSTRSGAWVTSRVGPAGLPSDILTISRMDQLYASIFPSRVNRNIEKMLNKQFDHTLYGLQPKHKFSTQIPVVNDELPVRILSGRVQIKPNVKQFIGSSVVFEDGTVIDKVDVVVFATGYLFSFPFLPPDLLNQSDGRLHCYKHVLPSSLLIPLWLNNEKEIEKEKEVKPGWFPCTVYNPLQVVFIPYMDSLAEQLGVRPNLLWLFLTDPRLALQVFFGPCTAYQYRLTGPGQWSGARRAILTQWDRVLQPFRSRVIPNPEKKPKVVQVCTVLFLFSSVDSRVSPGYIRSERSHSTPISFAAPAVWQH</sequence>
<comment type="catalytic activity">
    <reaction evidence="22">
        <text>heptan-2-one + NADPH + O2 + H(+) = pentyl acetate + NADP(+) + H2O</text>
        <dbReference type="Rhea" id="RHEA:54836"/>
        <dbReference type="ChEBI" id="CHEBI:5672"/>
        <dbReference type="ChEBI" id="CHEBI:15377"/>
        <dbReference type="ChEBI" id="CHEBI:15378"/>
        <dbReference type="ChEBI" id="CHEBI:15379"/>
        <dbReference type="ChEBI" id="CHEBI:57783"/>
        <dbReference type="ChEBI" id="CHEBI:58349"/>
        <dbReference type="ChEBI" id="CHEBI:87362"/>
    </reaction>
    <physiologicalReaction direction="left-to-right" evidence="22">
        <dbReference type="Rhea" id="RHEA:54837"/>
    </physiologicalReaction>
</comment>
<dbReference type="InterPro" id="IPR000326">
    <property type="entry name" value="PAP2/HPO"/>
</dbReference>
<evidence type="ECO:0000256" key="5">
    <source>
        <dbReference type="ARBA" id="ARBA00022481"/>
    </source>
</evidence>